<gene>
    <name evidence="1" type="ORF">ACFSPV_02810</name>
</gene>
<accession>A0ABW5EHL8</accession>
<keyword evidence="2" id="KW-1185">Reference proteome</keyword>
<evidence type="ECO:0000313" key="1">
    <source>
        <dbReference type="EMBL" id="MFD2317625.1"/>
    </source>
</evidence>
<proteinExistence type="predicted"/>
<evidence type="ECO:0000313" key="2">
    <source>
        <dbReference type="Proteomes" id="UP001597287"/>
    </source>
</evidence>
<dbReference type="Proteomes" id="UP001597287">
    <property type="component" value="Unassembled WGS sequence"/>
</dbReference>
<organism evidence="1 2">
    <name type="scientific">Delftia deserti</name>
    <dbReference type="NCBI Taxonomy" id="1651218"/>
    <lineage>
        <taxon>Bacteria</taxon>
        <taxon>Pseudomonadati</taxon>
        <taxon>Pseudomonadota</taxon>
        <taxon>Betaproteobacteria</taxon>
        <taxon>Burkholderiales</taxon>
        <taxon>Comamonadaceae</taxon>
        <taxon>Delftia</taxon>
    </lineage>
</organism>
<comment type="caution">
    <text evidence="1">The sequence shown here is derived from an EMBL/GenBank/DDBJ whole genome shotgun (WGS) entry which is preliminary data.</text>
</comment>
<dbReference type="EMBL" id="JBHUIG010000003">
    <property type="protein sequence ID" value="MFD2317625.1"/>
    <property type="molecule type" value="Genomic_DNA"/>
</dbReference>
<sequence>MGIIPGVGEIADGANALIYLAEGDKVNAAMIPAAGMAATGVKYGKKAAAAATEEALTLME</sequence>
<protein>
    <submittedName>
        <fullName evidence="1">Uncharacterized protein</fullName>
    </submittedName>
</protein>
<dbReference type="RefSeq" id="WP_259649322.1">
    <property type="nucleotide sequence ID" value="NZ_JBHSIH010000001.1"/>
</dbReference>
<name>A0ABW5EHL8_9BURK</name>
<reference evidence="2" key="1">
    <citation type="journal article" date="2019" name="Int. J. Syst. Evol. Microbiol.">
        <title>The Global Catalogue of Microorganisms (GCM) 10K type strain sequencing project: providing services to taxonomists for standard genome sequencing and annotation.</title>
        <authorList>
            <consortium name="The Broad Institute Genomics Platform"/>
            <consortium name="The Broad Institute Genome Sequencing Center for Infectious Disease"/>
            <person name="Wu L."/>
            <person name="Ma J."/>
        </authorList>
    </citation>
    <scope>NUCLEOTIDE SEQUENCE [LARGE SCALE GENOMIC DNA]</scope>
    <source>
        <strain evidence="2">CCUG 62793</strain>
    </source>
</reference>